<accession>A0A438HPF8</accession>
<keyword evidence="3 5" id="KW-0863">Zinc-finger</keyword>
<dbReference type="GO" id="GO:0015074">
    <property type="term" value="P:DNA integration"/>
    <property type="evidence" value="ECO:0007669"/>
    <property type="project" value="InterPro"/>
</dbReference>
<dbReference type="PROSITE" id="PS50966">
    <property type="entry name" value="ZF_SWIM"/>
    <property type="match status" value="1"/>
</dbReference>
<reference evidence="10 11" key="1">
    <citation type="journal article" date="2018" name="PLoS Genet.">
        <title>Population sequencing reveals clonal diversity and ancestral inbreeding in the grapevine cultivar Chardonnay.</title>
        <authorList>
            <person name="Roach M.J."/>
            <person name="Johnson D.L."/>
            <person name="Bohlmann J."/>
            <person name="van Vuuren H.J."/>
            <person name="Jones S.J."/>
            <person name="Pretorius I.S."/>
            <person name="Schmidt S.A."/>
            <person name="Borneman A.R."/>
        </authorList>
    </citation>
    <scope>NUCLEOTIDE SEQUENCE [LARGE SCALE GENOMIC DNA]</scope>
    <source>
        <strain evidence="11">cv. Chardonnay</strain>
        <tissue evidence="10">Leaf</tissue>
    </source>
</reference>
<evidence type="ECO:0000313" key="10">
    <source>
        <dbReference type="EMBL" id="RVW86337.1"/>
    </source>
</evidence>
<dbReference type="InterPro" id="IPR039537">
    <property type="entry name" value="Retrotran_Ty1/copia-like"/>
</dbReference>
<dbReference type="Gene3D" id="3.30.420.10">
    <property type="entry name" value="Ribonuclease H-like superfamily/Ribonuclease H"/>
    <property type="match status" value="1"/>
</dbReference>
<proteinExistence type="predicted"/>
<dbReference type="SMART" id="SM00575">
    <property type="entry name" value="ZnF_PMZ"/>
    <property type="match status" value="1"/>
</dbReference>
<sequence length="901" mass="103571">MNAYLNRFLKTRLKLFEFVKHFDKALSRIRHNDTKAEFETQHSSAILTTKLYALEKYVGTIFTRQYFLKCRDEMKNAELFFLVSTENHGGYRAHTLTKFRSPNKIWKVCYGNSDRSMKCTCMMFESVGFPCPHMIVVMKIEHLEEIPESCIMKRWSKLAKETIQVHHDNESQGNPGNLKDKFKKPRHCGKYKKVGDTVRKCPEFVNTHNAFINIEESIKEMGGMPSLLNHNMEGGSRHETNELSQNIERKYCSQQKYSAFFPDNSDIPATPWTLGIRLNSFQLVSEPRVRMQIEDYLYGRKLHLPLLGIKPKSMKAEKWALLDRQVLGVIRLTLSRSVAHNVVKEKTIANLMKALSGMYENPFANNKVHLMKKLFNLKMVENALLAQHLNEFNTVTNQLLFVEFDFDDEIRALIVLSSLPNSWEAMRMAVNNYMGKEKLKYNDIQDLILAKEIRRRDAGETSGSGSALNLETRGKGNDRNSNRGRSKSRNSNRNISKSRLGQQVQCWNCGKTGHFRRQCKSPKKNNEDDSANTVTEKVYLAYGSALDVVGLGDVRISLPNGSIWLLEKVRHIPDLMRNLIFVGQLDDQGHAILFVGGTWKVTKEARLGHMSEKEMKMLLSKGKLLELKSIDFDMCESCILGKQKRVSFLKTGRTPKAKKLELVHTDLWGPSPVASLRGSRYYITFIDDSSKKVWVYFLKNKSDVFEIFKKWKAMVETETGLKVKYLRSDNGGEYIDGGFSECCAAQGIRMENTILRTPQQNGVTEHMNITLNECARSMRLHVGLPKTFWVDVVSTATYLINRGPSVPMEFRLPNEVWNGKEVLDEQNRKIIRSINVIFNEQVMYKDKSTVVSDVIEIDQKKSEFVNLDELTEKCYDEALQDENSSKWELAMKDEMDSLLGN</sequence>
<dbReference type="Proteomes" id="UP000288805">
    <property type="component" value="Unassembled WGS sequence"/>
</dbReference>
<evidence type="ECO:0000259" key="7">
    <source>
        <dbReference type="PROSITE" id="PS50158"/>
    </source>
</evidence>
<feature type="domain" description="SWIM-type" evidence="8">
    <location>
        <begin position="106"/>
        <end position="142"/>
    </location>
</feature>
<dbReference type="Gene3D" id="4.10.60.10">
    <property type="entry name" value="Zinc finger, CCHC-type"/>
    <property type="match status" value="1"/>
</dbReference>
<evidence type="ECO:0000313" key="11">
    <source>
        <dbReference type="Proteomes" id="UP000288805"/>
    </source>
</evidence>
<dbReference type="GO" id="GO:0008270">
    <property type="term" value="F:zinc ion binding"/>
    <property type="evidence" value="ECO:0007669"/>
    <property type="project" value="UniProtKB-KW"/>
</dbReference>
<dbReference type="Pfam" id="PF14223">
    <property type="entry name" value="Retrotran_gag_2"/>
    <property type="match status" value="1"/>
</dbReference>
<evidence type="ECO:0000256" key="4">
    <source>
        <dbReference type="ARBA" id="ARBA00022833"/>
    </source>
</evidence>
<dbReference type="AlphaFoldDB" id="A0A438HPF8"/>
<evidence type="ECO:0000256" key="2">
    <source>
        <dbReference type="ARBA" id="ARBA00022723"/>
    </source>
</evidence>
<evidence type="ECO:0000259" key="9">
    <source>
        <dbReference type="PROSITE" id="PS50994"/>
    </source>
</evidence>
<dbReference type="InterPro" id="IPR001878">
    <property type="entry name" value="Znf_CCHC"/>
</dbReference>
<name>A0A438HPF8_VITVI</name>
<evidence type="ECO:0000256" key="6">
    <source>
        <dbReference type="SAM" id="MobiDB-lite"/>
    </source>
</evidence>
<dbReference type="PANTHER" id="PTHR42648">
    <property type="entry name" value="TRANSPOSASE, PUTATIVE-RELATED"/>
    <property type="match status" value="1"/>
</dbReference>
<comment type="caution">
    <text evidence="10">The sequence shown here is derived from an EMBL/GenBank/DDBJ whole genome shotgun (WGS) entry which is preliminary data.</text>
</comment>
<evidence type="ECO:0000256" key="3">
    <source>
        <dbReference type="ARBA" id="ARBA00022771"/>
    </source>
</evidence>
<dbReference type="PROSITE" id="PS50158">
    <property type="entry name" value="ZF_CCHC"/>
    <property type="match status" value="1"/>
</dbReference>
<feature type="region of interest" description="Disordered" evidence="6">
    <location>
        <begin position="459"/>
        <end position="499"/>
    </location>
</feature>
<dbReference type="Pfam" id="PF00665">
    <property type="entry name" value="rve"/>
    <property type="match status" value="1"/>
</dbReference>
<feature type="domain" description="Integrase catalytic" evidence="9">
    <location>
        <begin position="651"/>
        <end position="821"/>
    </location>
</feature>
<dbReference type="GO" id="GO:0008233">
    <property type="term" value="F:peptidase activity"/>
    <property type="evidence" value="ECO:0007669"/>
    <property type="project" value="UniProtKB-KW"/>
</dbReference>
<keyword evidence="2" id="KW-0479">Metal-binding</keyword>
<keyword evidence="4" id="KW-0862">Zinc</keyword>
<dbReference type="InterPro" id="IPR012337">
    <property type="entry name" value="RNaseH-like_sf"/>
</dbReference>
<dbReference type="Pfam" id="PF13976">
    <property type="entry name" value="gag_pre-integrs"/>
    <property type="match status" value="1"/>
</dbReference>
<dbReference type="SUPFAM" id="SSF53098">
    <property type="entry name" value="Ribonuclease H-like"/>
    <property type="match status" value="1"/>
</dbReference>
<dbReference type="Pfam" id="PF00098">
    <property type="entry name" value="zf-CCHC"/>
    <property type="match status" value="1"/>
</dbReference>
<protein>
    <submittedName>
        <fullName evidence="10">Retrovirus-related Pol polyprotein from transposon TNT 1-94</fullName>
    </submittedName>
</protein>
<dbReference type="GO" id="GO:0003676">
    <property type="term" value="F:nucleic acid binding"/>
    <property type="evidence" value="ECO:0007669"/>
    <property type="project" value="InterPro"/>
</dbReference>
<organism evidence="10 11">
    <name type="scientific">Vitis vinifera</name>
    <name type="common">Grape</name>
    <dbReference type="NCBI Taxonomy" id="29760"/>
    <lineage>
        <taxon>Eukaryota</taxon>
        <taxon>Viridiplantae</taxon>
        <taxon>Streptophyta</taxon>
        <taxon>Embryophyta</taxon>
        <taxon>Tracheophyta</taxon>
        <taxon>Spermatophyta</taxon>
        <taxon>Magnoliopsida</taxon>
        <taxon>eudicotyledons</taxon>
        <taxon>Gunneridae</taxon>
        <taxon>Pentapetalae</taxon>
        <taxon>rosids</taxon>
        <taxon>Vitales</taxon>
        <taxon>Vitaceae</taxon>
        <taxon>Viteae</taxon>
        <taxon>Vitis</taxon>
    </lineage>
</organism>
<feature type="domain" description="CCHC-type" evidence="7">
    <location>
        <begin position="506"/>
        <end position="521"/>
    </location>
</feature>
<keyword evidence="1" id="KW-0645">Protease</keyword>
<keyword evidence="1" id="KW-0378">Hydrolase</keyword>
<evidence type="ECO:0000256" key="1">
    <source>
        <dbReference type="ARBA" id="ARBA00022670"/>
    </source>
</evidence>
<evidence type="ECO:0000256" key="5">
    <source>
        <dbReference type="PROSITE-ProRule" id="PRU00047"/>
    </source>
</evidence>
<dbReference type="InterPro" id="IPR007527">
    <property type="entry name" value="Znf_SWIM"/>
</dbReference>
<feature type="compositionally biased region" description="Basic and acidic residues" evidence="6">
    <location>
        <begin position="472"/>
        <end position="481"/>
    </location>
</feature>
<dbReference type="InterPro" id="IPR001584">
    <property type="entry name" value="Integrase_cat-core"/>
</dbReference>
<dbReference type="PROSITE" id="PS50994">
    <property type="entry name" value="INTEGRASE"/>
    <property type="match status" value="1"/>
</dbReference>
<dbReference type="PANTHER" id="PTHR42648:SF28">
    <property type="entry name" value="TRANSPOSON-ENCODED PROTEIN WITH RIBONUCLEASE H-LIKE AND RETROVIRUS ZINC FINGER-LIKE DOMAINS"/>
    <property type="match status" value="1"/>
</dbReference>
<evidence type="ECO:0000259" key="8">
    <source>
        <dbReference type="PROSITE" id="PS50966"/>
    </source>
</evidence>
<dbReference type="InterPro" id="IPR054722">
    <property type="entry name" value="PolX-like_BBD"/>
</dbReference>
<dbReference type="EMBL" id="QGNW01000194">
    <property type="protein sequence ID" value="RVW86337.1"/>
    <property type="molecule type" value="Genomic_DNA"/>
</dbReference>
<dbReference type="SUPFAM" id="SSF57756">
    <property type="entry name" value="Retrovirus zinc finger-like domains"/>
    <property type="match status" value="1"/>
</dbReference>
<dbReference type="GO" id="GO:0006508">
    <property type="term" value="P:proteolysis"/>
    <property type="evidence" value="ECO:0007669"/>
    <property type="project" value="UniProtKB-KW"/>
</dbReference>
<dbReference type="Pfam" id="PF22936">
    <property type="entry name" value="Pol_BBD"/>
    <property type="match status" value="1"/>
</dbReference>
<dbReference type="InterPro" id="IPR036397">
    <property type="entry name" value="RNaseH_sf"/>
</dbReference>
<dbReference type="InterPro" id="IPR006564">
    <property type="entry name" value="Znf_PMZ"/>
</dbReference>
<dbReference type="SMART" id="SM00343">
    <property type="entry name" value="ZnF_C2HC"/>
    <property type="match status" value="1"/>
</dbReference>
<gene>
    <name evidence="10" type="primary">POLX_3489</name>
    <name evidence="10" type="ORF">CK203_035510</name>
</gene>
<dbReference type="InterPro" id="IPR036875">
    <property type="entry name" value="Znf_CCHC_sf"/>
</dbReference>
<dbReference type="InterPro" id="IPR025724">
    <property type="entry name" value="GAG-pre-integrase_dom"/>
</dbReference>